<evidence type="ECO:0000256" key="9">
    <source>
        <dbReference type="ARBA" id="ARBA00023157"/>
    </source>
</evidence>
<dbReference type="InterPro" id="IPR048290">
    <property type="entry name" value="ZP_chr"/>
</dbReference>
<dbReference type="GO" id="GO:0005783">
    <property type="term" value="C:endoplasmic reticulum"/>
    <property type="evidence" value="ECO:0007669"/>
    <property type="project" value="Ensembl"/>
</dbReference>
<dbReference type="GO" id="GO:0060468">
    <property type="term" value="P:prevention of polyspermy"/>
    <property type="evidence" value="ECO:0007669"/>
    <property type="project" value="Ensembl"/>
</dbReference>
<evidence type="ECO:0000256" key="7">
    <source>
        <dbReference type="ARBA" id="ARBA00022989"/>
    </source>
</evidence>
<dbReference type="PANTHER" id="PTHR23343">
    <property type="entry name" value="ZONA PELLUCIDA SPERM-BINDING PROTEIN"/>
    <property type="match status" value="1"/>
</dbReference>
<evidence type="ECO:0000256" key="20">
    <source>
        <dbReference type="SAM" id="Phobius"/>
    </source>
</evidence>
<evidence type="ECO:0000256" key="10">
    <source>
        <dbReference type="ARBA" id="ARBA00023170"/>
    </source>
</evidence>
<comment type="function">
    <text evidence="18">Component of the zona pellucida, an extracellular matrix surrounding oocytes which mediates sperm binding, induction of the acrosome reaction and prevents post-fertilization polyspermy. The zona pellucida is composed of 3 to 4 glycoproteins, ZP1, ZP2, ZP3, and ZP4. ZP2 may act as a secondary sperm receptor.</text>
</comment>
<dbReference type="Pfam" id="PF00100">
    <property type="entry name" value="Zona_pellucida"/>
    <property type="match status" value="1"/>
</dbReference>
<dbReference type="PROSITE" id="PS00682">
    <property type="entry name" value="ZP_1"/>
    <property type="match status" value="1"/>
</dbReference>
<keyword evidence="5" id="KW-0165">Cleavage on pair of basic residues</keyword>
<gene>
    <name evidence="22" type="primary">ZP2</name>
</gene>
<dbReference type="GO" id="GO:0035804">
    <property type="term" value="F:structural constituent of egg coat"/>
    <property type="evidence" value="ECO:0007669"/>
    <property type="project" value="Ensembl"/>
</dbReference>
<dbReference type="Pfam" id="PF23736">
    <property type="entry name" value="Ig_ZP2"/>
    <property type="match status" value="1"/>
</dbReference>
<evidence type="ECO:0000256" key="8">
    <source>
        <dbReference type="ARBA" id="ARBA00023136"/>
    </source>
</evidence>
<evidence type="ECO:0000256" key="5">
    <source>
        <dbReference type="ARBA" id="ARBA00022685"/>
    </source>
</evidence>
<dbReference type="FunFam" id="2.60.40.4100:FF:000004">
    <property type="entry name" value="Zona pellucida sperm-binding protein 2"/>
    <property type="match status" value="1"/>
</dbReference>
<evidence type="ECO:0000256" key="17">
    <source>
        <dbReference type="ARBA" id="ARBA00042572"/>
    </source>
</evidence>
<feature type="transmembrane region" description="Helical" evidence="20">
    <location>
        <begin position="671"/>
        <end position="690"/>
    </location>
</feature>
<dbReference type="InterPro" id="IPR057638">
    <property type="entry name" value="Ig_ZP2_2nd"/>
</dbReference>
<evidence type="ECO:0000256" key="13">
    <source>
        <dbReference type="ARBA" id="ARBA00024183"/>
    </source>
</evidence>
<dbReference type="InterPro" id="IPR051148">
    <property type="entry name" value="Zona_Pellucida_Domain_gp"/>
</dbReference>
<dbReference type="AlphaFoldDB" id="A0A8C3VZ95"/>
<organism evidence="22 23">
    <name type="scientific">Catagonus wagneri</name>
    <name type="common">Chacoan peccary</name>
    <dbReference type="NCBI Taxonomy" id="51154"/>
    <lineage>
        <taxon>Eukaryota</taxon>
        <taxon>Metazoa</taxon>
        <taxon>Chordata</taxon>
        <taxon>Craniata</taxon>
        <taxon>Vertebrata</taxon>
        <taxon>Euteleostomi</taxon>
        <taxon>Mammalia</taxon>
        <taxon>Eutheria</taxon>
        <taxon>Laurasiatheria</taxon>
        <taxon>Artiodactyla</taxon>
        <taxon>Suina</taxon>
        <taxon>Tayassuidae</taxon>
        <taxon>Catagonus</taxon>
    </lineage>
</organism>
<dbReference type="PROSITE" id="PS51034">
    <property type="entry name" value="ZP_2"/>
    <property type="match status" value="1"/>
</dbReference>
<evidence type="ECO:0000256" key="16">
    <source>
        <dbReference type="ARBA" id="ARBA00042272"/>
    </source>
</evidence>
<dbReference type="Gene3D" id="2.60.40.4100">
    <property type="entry name" value="Zona pellucida, ZP-C domain"/>
    <property type="match status" value="1"/>
</dbReference>
<dbReference type="GO" id="GO:0042802">
    <property type="term" value="F:identical protein binding"/>
    <property type="evidence" value="ECO:0007669"/>
    <property type="project" value="Ensembl"/>
</dbReference>
<dbReference type="SMART" id="SM00241">
    <property type="entry name" value="ZP"/>
    <property type="match status" value="1"/>
</dbReference>
<dbReference type="InterPro" id="IPR055356">
    <property type="entry name" value="ZP-N"/>
</dbReference>
<evidence type="ECO:0000256" key="3">
    <source>
        <dbReference type="ARBA" id="ARBA00022525"/>
    </source>
</evidence>
<keyword evidence="4" id="KW-0272">Extracellular matrix</keyword>
<dbReference type="GO" id="GO:0032190">
    <property type="term" value="F:acrosin binding"/>
    <property type="evidence" value="ECO:0007669"/>
    <property type="project" value="Ensembl"/>
</dbReference>
<dbReference type="GO" id="GO:0005886">
    <property type="term" value="C:plasma membrane"/>
    <property type="evidence" value="ECO:0007669"/>
    <property type="project" value="UniProtKB-SubCell"/>
</dbReference>
<protein>
    <recommendedName>
        <fullName evidence="15">Zona pellucida sperm-binding protein 2</fullName>
    </recommendedName>
    <alternativeName>
        <fullName evidence="17">Zona pellucida glycoprotein 2</fullName>
    </alternativeName>
    <alternativeName>
        <fullName evidence="16">Zona pellucida protein A</fullName>
    </alternativeName>
</protein>
<accession>A0A8C3VZ95</accession>
<reference evidence="22" key="1">
    <citation type="submission" date="2025-08" db="UniProtKB">
        <authorList>
            <consortium name="Ensembl"/>
        </authorList>
    </citation>
    <scope>IDENTIFICATION</scope>
</reference>
<name>A0A8C3VZ95_9CETA</name>
<keyword evidence="7 20" id="KW-1133">Transmembrane helix</keyword>
<dbReference type="Ensembl" id="ENSCWAT00000006068.1">
    <property type="protein sequence ID" value="ENSCWAP00000005615.1"/>
    <property type="gene ID" value="ENSCWAG00000004267.1"/>
</dbReference>
<dbReference type="FunFam" id="2.60.40.3210:FF:000006">
    <property type="entry name" value="Zona pellucida sperm-binding protein 2"/>
    <property type="match status" value="1"/>
</dbReference>
<dbReference type="GeneTree" id="ENSGT00940000160133"/>
<evidence type="ECO:0000256" key="14">
    <source>
        <dbReference type="ARBA" id="ARBA00038403"/>
    </source>
</evidence>
<dbReference type="InterPro" id="IPR057637">
    <property type="entry name" value="Ig_ZP2_1st"/>
</dbReference>
<dbReference type="PRINTS" id="PR00023">
    <property type="entry name" value="ZPELLUCIDA"/>
</dbReference>
<dbReference type="Pfam" id="PF23740">
    <property type="entry name" value="Ig_ZP2_3rd"/>
    <property type="match status" value="1"/>
</dbReference>
<evidence type="ECO:0000259" key="21">
    <source>
        <dbReference type="PROSITE" id="PS51034"/>
    </source>
</evidence>
<dbReference type="Proteomes" id="UP000694540">
    <property type="component" value="Unplaced"/>
</dbReference>
<evidence type="ECO:0000256" key="18">
    <source>
        <dbReference type="ARBA" id="ARBA00046021"/>
    </source>
</evidence>
<feature type="domain" description="ZP" evidence="21">
    <location>
        <begin position="353"/>
        <end position="619"/>
    </location>
</feature>
<evidence type="ECO:0000256" key="11">
    <source>
        <dbReference type="ARBA" id="ARBA00023180"/>
    </source>
</evidence>
<evidence type="ECO:0000313" key="23">
    <source>
        <dbReference type="Proteomes" id="UP000694540"/>
    </source>
</evidence>
<dbReference type="InterPro" id="IPR001507">
    <property type="entry name" value="ZP_dom"/>
</dbReference>
<keyword evidence="11" id="KW-0325">Glycoprotein</keyword>
<proteinExistence type="inferred from homology"/>
<dbReference type="Gene3D" id="2.60.40.3210">
    <property type="entry name" value="Zona pellucida, ZP-N domain"/>
    <property type="match status" value="1"/>
</dbReference>
<keyword evidence="2" id="KW-1003">Cell membrane</keyword>
<dbReference type="GO" id="GO:0007339">
    <property type="term" value="P:binding of sperm to zona pellucida"/>
    <property type="evidence" value="ECO:0007669"/>
    <property type="project" value="Ensembl"/>
</dbReference>
<evidence type="ECO:0000256" key="12">
    <source>
        <dbReference type="ARBA" id="ARBA00023279"/>
    </source>
</evidence>
<evidence type="ECO:0000256" key="6">
    <source>
        <dbReference type="ARBA" id="ARBA00022692"/>
    </source>
</evidence>
<keyword evidence="12" id="KW-0278">Fertilization</keyword>
<dbReference type="PANTHER" id="PTHR23343:SF4">
    <property type="entry name" value="ZONA PELLUCIDA SPERM-BINDING PROTEIN 2"/>
    <property type="match status" value="1"/>
</dbReference>
<dbReference type="InterPro" id="IPR042235">
    <property type="entry name" value="ZP-C_dom"/>
</dbReference>
<reference evidence="22" key="2">
    <citation type="submission" date="2025-09" db="UniProtKB">
        <authorList>
            <consortium name="Ensembl"/>
        </authorList>
    </citation>
    <scope>IDENTIFICATION</scope>
</reference>
<keyword evidence="6 20" id="KW-0812">Transmembrane</keyword>
<evidence type="ECO:0000256" key="4">
    <source>
        <dbReference type="ARBA" id="ARBA00022530"/>
    </source>
</evidence>
<sequence length="700" mass="77870">MVCGQREDRGRPSSWLGAGWRSLFLFFTLVTSVNAIGVYQLVNAAFPGTVICHENRMVVEFPRILGTKIQYASVVDPLGIEMMNCTYVLDPENLTLKAPYEACTKRVLGHHQMTIRLMDDHAALRQEALVYRVSCPVMQAEGPDQHWGSTICMNDFMSNTKPLMGWSLTVGDGERAQTLSLQEAMTRGYNFLMENQRMGVQVSLRATGVTRYSQGNSHLYLVPLKLKHVSPGQTIILASQLICVSDSVTCNATHVTLAIPEFPGKLKSVNLGNGNIAVSQLHNHGIEMETANGLRLHFNQTLLKANVSKKCLSQQLHFPSLKLTFHIQLETVSMVIYPACLCASTVSLVSEELCTQDGFMDIEVHSHRTKPALDLDTLRVGDSACQPTFRAPAQGLVQFRIPLNGCGTRQKFKNGRVIYENEIHALWADLPPSTISRDSEFRMTVRCYYSSNDVLLNTNVERLPPPVASVKPGPLTLTLQTYPDNSYLQPYGDKEYPVVKHLRQPIYLEVRILNRTDPNIKLVLDDCWATSAEDPASLPQWNIVVDGCEYNLDSHRTTFHPVGSSVMYPNHYQRFDVKTFAFVSEAQVFSQLVYFHCSVFICNQLSPNFPLCSVTCLVPSRSRRATGTPEEEKMTVSLPGPILMLSDGSSLRDAVDSEGSRTTGYVASKTTVAVVTLAGIVATLGLIGYLRKKRIMTLNH</sequence>
<comment type="similarity">
    <text evidence="14">Belongs to the ZP domain family. ZPA subfamily.</text>
</comment>
<dbReference type="InterPro" id="IPR055355">
    <property type="entry name" value="ZP-C"/>
</dbReference>
<comment type="subcellular location">
    <subcellularLocation>
        <location evidence="1">Cell membrane</location>
        <topology evidence="1">Single-pass type I membrane protein</topology>
    </subcellularLocation>
    <subcellularLocation>
        <location evidence="13">Zona pellucida</location>
    </subcellularLocation>
</comment>
<keyword evidence="10" id="KW-0675">Receptor</keyword>
<dbReference type="InterPro" id="IPR017977">
    <property type="entry name" value="ZP_dom_CS"/>
</dbReference>
<evidence type="ECO:0000256" key="1">
    <source>
        <dbReference type="ARBA" id="ARBA00004251"/>
    </source>
</evidence>
<keyword evidence="23" id="KW-1185">Reference proteome</keyword>
<keyword evidence="3" id="KW-0964">Secreted</keyword>
<evidence type="ECO:0000256" key="2">
    <source>
        <dbReference type="ARBA" id="ARBA00022475"/>
    </source>
</evidence>
<keyword evidence="8 20" id="KW-0472">Membrane</keyword>
<evidence type="ECO:0000256" key="19">
    <source>
        <dbReference type="ARBA" id="ARBA00046716"/>
    </source>
</evidence>
<comment type="subunit">
    <text evidence="19">Can form homopolymers that assemble into long fibers (in vitro). Polymers of ZP2 and ZP3 organized into long filaments cross-linked by ZP1 homodimers. Interacts with ZP3.</text>
</comment>
<dbReference type="Pfam" id="PF23344">
    <property type="entry name" value="ZP-N"/>
    <property type="match status" value="1"/>
</dbReference>
<evidence type="ECO:0000256" key="15">
    <source>
        <dbReference type="ARBA" id="ARBA00040237"/>
    </source>
</evidence>
<keyword evidence="9" id="KW-1015">Disulfide bond</keyword>
<feature type="transmembrane region" description="Helical" evidence="20">
    <location>
        <begin position="20"/>
        <end position="42"/>
    </location>
</feature>
<dbReference type="GO" id="GO:0005771">
    <property type="term" value="C:multivesicular body"/>
    <property type="evidence" value="ECO:0007669"/>
    <property type="project" value="Ensembl"/>
</dbReference>
<dbReference type="GO" id="GO:0035805">
    <property type="term" value="C:egg coat"/>
    <property type="evidence" value="ECO:0007669"/>
    <property type="project" value="UniProtKB-SubCell"/>
</dbReference>
<dbReference type="Pfam" id="PF23738">
    <property type="entry name" value="Ig_ZP2_N"/>
    <property type="match status" value="1"/>
</dbReference>
<dbReference type="InterPro" id="IPR057636">
    <property type="entry name" value="Ig_ZP2_3rd"/>
</dbReference>
<evidence type="ECO:0000313" key="22">
    <source>
        <dbReference type="Ensembl" id="ENSCWAP00000005615.1"/>
    </source>
</evidence>